<reference evidence="1 2" key="1">
    <citation type="journal article" date="2013" name="Proc. Natl. Acad. Sci. U.S.A.">
        <title>Genome of Phaeocystis globosa virus PgV-16T highlights the common ancestry of the largest known DNA viruses infecting eukaryotes.</title>
        <authorList>
            <person name="Santini S."/>
            <person name="Jeudy S."/>
            <person name="Bartoli J."/>
            <person name="Poirot O."/>
            <person name="Lescot M."/>
            <person name="Abergel C."/>
            <person name="Barbe V."/>
            <person name="Wommack K.E."/>
            <person name="Noordeloos A.A."/>
            <person name="Brussaard C.P."/>
            <person name="Claverie J.M."/>
        </authorList>
    </citation>
    <scope>NUCLEOTIDE SEQUENCE [LARGE SCALE GENOMIC DNA]</scope>
    <source>
        <strain evidence="1 2">16T</strain>
    </source>
</reference>
<keyword evidence="2" id="KW-1185">Reference proteome</keyword>
<evidence type="ECO:0000313" key="1">
    <source>
        <dbReference type="EMBL" id="AGM15349.1"/>
    </source>
</evidence>
<evidence type="ECO:0000313" key="2">
    <source>
        <dbReference type="Proteomes" id="UP000204225"/>
    </source>
</evidence>
<sequence length="165" mass="19247">MTTMTNEELKIDALKDTYYEAGYGADYILEMLVLVRGEEFCRKHFPEFYDDKEEEEEKEECEYCCLTECACSVCECCSSIRWHYEEMCDDCGKCNGIDKGSNDFNAKCCECDIPDETVFKCFECCVEIKRNSREHDNCKTANGVDWYCEDCDISDEDDEEDETVE</sequence>
<proteinExistence type="predicted"/>
<accession>A0AC59EWL6</accession>
<gene>
    <name evidence="1" type="ORF">PGCG_00037</name>
</gene>
<name>A0AC59EWL6_9VIRU</name>
<protein>
    <submittedName>
        <fullName evidence="1">Uncharacterized protein</fullName>
    </submittedName>
</protein>
<organism evidence="1 2">
    <name type="scientific">Phaeocystis globosa virus PgV-16T</name>
    <dbReference type="NCBI Taxonomy" id="3071227"/>
    <lineage>
        <taxon>Viruses</taxon>
        <taxon>Varidnaviria</taxon>
        <taxon>Bamfordvirae</taxon>
        <taxon>Nucleocytoviricota</taxon>
        <taxon>Megaviricetes</taxon>
        <taxon>Imitervirales</taxon>
        <taxon>Mesomimiviridae</taxon>
        <taxon>Tethysvirus</taxon>
        <taxon>Tethysvirus hollandense</taxon>
    </lineage>
</organism>
<dbReference type="EMBL" id="KC662249">
    <property type="protein sequence ID" value="AGM15349.1"/>
    <property type="molecule type" value="Genomic_DNA"/>
</dbReference>
<dbReference type="Proteomes" id="UP000204225">
    <property type="component" value="Segment"/>
</dbReference>